<evidence type="ECO:0000256" key="6">
    <source>
        <dbReference type="SAM" id="Phobius"/>
    </source>
</evidence>
<dbReference type="AlphaFoldDB" id="A0A0L0NKF2"/>
<feature type="transmembrane region" description="Helical" evidence="6">
    <location>
        <begin position="12"/>
        <end position="33"/>
    </location>
</feature>
<evidence type="ECO:0000259" key="7">
    <source>
        <dbReference type="PROSITE" id="PS50850"/>
    </source>
</evidence>
<protein>
    <submittedName>
        <fullName evidence="8">Putative HC-toxin efflux carrier TOXA</fullName>
    </submittedName>
</protein>
<dbReference type="PROSITE" id="PS50850">
    <property type="entry name" value="MFS"/>
    <property type="match status" value="1"/>
</dbReference>
<dbReference type="EMBL" id="LFRF01000002">
    <property type="protein sequence ID" value="KND94612.1"/>
    <property type="molecule type" value="Genomic_DNA"/>
</dbReference>
<dbReference type="SUPFAM" id="SSF103473">
    <property type="entry name" value="MFS general substrate transporter"/>
    <property type="match status" value="1"/>
</dbReference>
<feature type="transmembrane region" description="Helical" evidence="6">
    <location>
        <begin position="110"/>
        <end position="130"/>
    </location>
</feature>
<evidence type="ECO:0000256" key="2">
    <source>
        <dbReference type="ARBA" id="ARBA00022692"/>
    </source>
</evidence>
<feature type="transmembrane region" description="Helical" evidence="6">
    <location>
        <begin position="216"/>
        <end position="236"/>
    </location>
</feature>
<dbReference type="Proteomes" id="UP000036947">
    <property type="component" value="Unassembled WGS sequence"/>
</dbReference>
<evidence type="ECO:0000313" key="9">
    <source>
        <dbReference type="Proteomes" id="UP000036947"/>
    </source>
</evidence>
<dbReference type="Pfam" id="PF07690">
    <property type="entry name" value="MFS_1"/>
    <property type="match status" value="1"/>
</dbReference>
<dbReference type="InterPro" id="IPR020846">
    <property type="entry name" value="MFS_dom"/>
</dbReference>
<keyword evidence="3 6" id="KW-1133">Transmembrane helix</keyword>
<comment type="subcellular location">
    <subcellularLocation>
        <location evidence="1">Membrane</location>
        <topology evidence="1">Multi-pass membrane protein</topology>
    </subcellularLocation>
</comment>
<evidence type="ECO:0000313" key="8">
    <source>
        <dbReference type="EMBL" id="KND94612.1"/>
    </source>
</evidence>
<feature type="transmembrane region" description="Helical" evidence="6">
    <location>
        <begin position="175"/>
        <end position="195"/>
    </location>
</feature>
<evidence type="ECO:0000256" key="5">
    <source>
        <dbReference type="SAM" id="MobiDB-lite"/>
    </source>
</evidence>
<feature type="domain" description="Major facilitator superfamily (MFS) profile" evidence="7">
    <location>
        <begin position="20"/>
        <end position="508"/>
    </location>
</feature>
<feature type="transmembrane region" description="Helical" evidence="6">
    <location>
        <begin position="55"/>
        <end position="73"/>
    </location>
</feature>
<accession>A0A0L0NKF2</accession>
<feature type="transmembrane region" description="Helical" evidence="6">
    <location>
        <begin position="85"/>
        <end position="104"/>
    </location>
</feature>
<evidence type="ECO:0000256" key="1">
    <source>
        <dbReference type="ARBA" id="ARBA00004141"/>
    </source>
</evidence>
<dbReference type="GO" id="GO:0022857">
    <property type="term" value="F:transmembrane transporter activity"/>
    <property type="evidence" value="ECO:0007669"/>
    <property type="project" value="InterPro"/>
</dbReference>
<feature type="transmembrane region" description="Helical" evidence="6">
    <location>
        <begin position="324"/>
        <end position="342"/>
    </location>
</feature>
<feature type="transmembrane region" description="Helical" evidence="6">
    <location>
        <begin position="417"/>
        <end position="440"/>
    </location>
</feature>
<feature type="region of interest" description="Disordered" evidence="5">
    <location>
        <begin position="521"/>
        <end position="561"/>
    </location>
</feature>
<reference evidence="8 9" key="1">
    <citation type="journal article" date="2015" name="BMC Genomics">
        <title>The genome of the truffle-parasite Tolypocladium ophioglossoides and the evolution of antifungal peptaibiotics.</title>
        <authorList>
            <person name="Quandt C.A."/>
            <person name="Bushley K.E."/>
            <person name="Spatafora J.W."/>
        </authorList>
    </citation>
    <scope>NUCLEOTIDE SEQUENCE [LARGE SCALE GENOMIC DNA]</scope>
    <source>
        <strain evidence="8 9">CBS 100239</strain>
    </source>
</reference>
<dbReference type="OrthoDB" id="5152228at2759"/>
<keyword evidence="4 6" id="KW-0472">Membrane</keyword>
<feature type="transmembrane region" description="Helical" evidence="6">
    <location>
        <begin position="242"/>
        <end position="264"/>
    </location>
</feature>
<dbReference type="PANTHER" id="PTHR23501:SF199">
    <property type="entry name" value="MFS EFFLUX TRANSPORTER INPD-RELATED"/>
    <property type="match status" value="1"/>
</dbReference>
<dbReference type="Gene3D" id="1.20.1720.10">
    <property type="entry name" value="Multidrug resistance protein D"/>
    <property type="match status" value="1"/>
</dbReference>
<feature type="transmembrane region" description="Helical" evidence="6">
    <location>
        <begin position="284"/>
        <end position="309"/>
    </location>
</feature>
<feature type="transmembrane region" description="Helical" evidence="6">
    <location>
        <begin position="142"/>
        <end position="163"/>
    </location>
</feature>
<dbReference type="InterPro" id="IPR011701">
    <property type="entry name" value="MFS"/>
</dbReference>
<dbReference type="GO" id="GO:0005886">
    <property type="term" value="C:plasma membrane"/>
    <property type="evidence" value="ECO:0007669"/>
    <property type="project" value="TreeGrafter"/>
</dbReference>
<dbReference type="PANTHER" id="PTHR23501">
    <property type="entry name" value="MAJOR FACILITATOR SUPERFAMILY"/>
    <property type="match status" value="1"/>
</dbReference>
<dbReference type="InterPro" id="IPR036259">
    <property type="entry name" value="MFS_trans_sf"/>
</dbReference>
<dbReference type="CDD" id="cd17502">
    <property type="entry name" value="MFS_Azr1_MDR_like"/>
    <property type="match status" value="1"/>
</dbReference>
<name>A0A0L0NKF2_TOLOC</name>
<keyword evidence="9" id="KW-1185">Reference proteome</keyword>
<evidence type="ECO:0000256" key="3">
    <source>
        <dbReference type="ARBA" id="ARBA00022989"/>
    </source>
</evidence>
<organism evidence="8 9">
    <name type="scientific">Tolypocladium ophioglossoides (strain CBS 100239)</name>
    <name type="common">Snaketongue truffleclub</name>
    <name type="synonym">Elaphocordyceps ophioglossoides</name>
    <dbReference type="NCBI Taxonomy" id="1163406"/>
    <lineage>
        <taxon>Eukaryota</taxon>
        <taxon>Fungi</taxon>
        <taxon>Dikarya</taxon>
        <taxon>Ascomycota</taxon>
        <taxon>Pezizomycotina</taxon>
        <taxon>Sordariomycetes</taxon>
        <taxon>Hypocreomycetidae</taxon>
        <taxon>Hypocreales</taxon>
        <taxon>Ophiocordycipitaceae</taxon>
        <taxon>Tolypocladium</taxon>
    </lineage>
</organism>
<feature type="transmembrane region" description="Helical" evidence="6">
    <location>
        <begin position="483"/>
        <end position="503"/>
    </location>
</feature>
<comment type="caution">
    <text evidence="8">The sequence shown here is derived from an EMBL/GenBank/DDBJ whole genome shotgun (WGS) entry which is preliminary data.</text>
</comment>
<gene>
    <name evidence="8" type="ORF">TOPH_00773</name>
</gene>
<proteinExistence type="predicted"/>
<sequence>MSPPAHDTSAHLAGWRLYIIIACLYFGAFLIALDTNIINVALPRISSDFASLQDVAWYGSAYLLFITALQPVYGSVYKYFPTDVVYRLSILIFEVGSIICAAAVNSSMFIAGRAVAGFGAAGVLQGALSIISQVVPLEKRPLYMGIVISVFVVTVTIGPVLGGAFVQNSTWRWCFWINVPIGAVVLVGLTMFLKVRGAPNKDRTLPFRTKIRNMDPLGCFVFLGAVCCLLLALQWGGQTKPWSSADVIGCLVGAFLIASLFVYWQWRRGDVALIPLRVLKKRSIWTGAMALFFFGAQTYVITFFLPFWFQAVKGLSPVDTGVDFIPLLLSQMIALVVVGAVVKQFGSYVPYMVVGELIGIGGQAMLTQIHSGSTTLYWAAGLVVTGLGTGMAMQLPYTAVAIVLADEDIPVGNAIAVLFYQLGGAVSISMGQTITITTLLDLVERRLPGLSPRMVITAGAANLPALAPTPDALDVLRGNWNTAIARTMILATVLLGAAVPFTLGMEWLNAVRVAEQRVAEQRKAAEAAQEKDKGPPASTEGDAPEAVADKEEGKAPLSCAV</sequence>
<feature type="compositionally biased region" description="Basic and acidic residues" evidence="5">
    <location>
        <begin position="521"/>
        <end position="534"/>
    </location>
</feature>
<feature type="transmembrane region" description="Helical" evidence="6">
    <location>
        <begin position="376"/>
        <end position="405"/>
    </location>
</feature>
<dbReference type="Gene3D" id="1.20.1250.20">
    <property type="entry name" value="MFS general substrate transporter like domains"/>
    <property type="match status" value="1"/>
</dbReference>
<feature type="transmembrane region" description="Helical" evidence="6">
    <location>
        <begin position="349"/>
        <end position="370"/>
    </location>
</feature>
<keyword evidence="2 6" id="KW-0812">Transmembrane</keyword>
<evidence type="ECO:0000256" key="4">
    <source>
        <dbReference type="ARBA" id="ARBA00023136"/>
    </source>
</evidence>